<reference evidence="2" key="3">
    <citation type="journal article" date="2001" name="Genome Res.">
        <title>Genome evolution at the genus level: comparison of three complete genomes of hyperthermophilic archaea.</title>
        <authorList>
            <person name="Lecompte O."/>
            <person name="Ripp R."/>
            <person name="Puzos-Barbe V."/>
            <person name="Duprat S."/>
            <person name="Heilig R."/>
            <person name="Dietrich J."/>
            <person name="Thierry J.C."/>
            <person name="Poch O."/>
        </authorList>
    </citation>
    <scope>NUCLEOTIDE SEQUENCE</scope>
    <source>
        <strain evidence="2">Orsay</strain>
    </source>
</reference>
<evidence type="ECO:0000256" key="1">
    <source>
        <dbReference type="SAM" id="Phobius"/>
    </source>
</evidence>
<dbReference type="HOGENOM" id="CLU_140807_1_0_2"/>
<keyword evidence="4" id="KW-1185">Reference proteome</keyword>
<keyword evidence="1" id="KW-0472">Membrane</keyword>
<feature type="transmembrane region" description="Helical" evidence="1">
    <location>
        <begin position="19"/>
        <end position="37"/>
    </location>
</feature>
<reference evidence="3 5" key="5">
    <citation type="journal article" date="2012" name="Curr. Microbiol.">
        <title>Re-annotation of two hyperthermophilic archaea Pyrococcus abyssi GE5 and Pyrococcus furiosus DSM 3638.</title>
        <authorList>
            <person name="Gao J."/>
            <person name="Wang J."/>
        </authorList>
    </citation>
    <scope>GENOME REANNOTATION</scope>
    <source>
        <strain evidence="3">GE5</strain>
        <strain evidence="5">GE5 / Orsay</strain>
    </source>
</reference>
<dbReference type="EMBL" id="AJ248285">
    <property type="protein sequence ID" value="CAB49724.1"/>
    <property type="molecule type" value="Genomic_DNA"/>
</dbReference>
<evidence type="ECO:0000313" key="4">
    <source>
        <dbReference type="Proteomes" id="UP000000810"/>
    </source>
</evidence>
<reference evidence="2" key="1">
    <citation type="submission" date="1999-07" db="EMBL/GenBank/DDBJ databases">
        <authorList>
            <person name="Genoscope"/>
        </authorList>
    </citation>
    <scope>NUCLEOTIDE SEQUENCE</scope>
    <source>
        <strain evidence="2">Orsay</strain>
    </source>
</reference>
<name>Q9V0H9_PYRAB</name>
<dbReference type="KEGG" id="pab:PAB1824"/>
<reference evidence="2 4" key="4">
    <citation type="journal article" date="2003" name="Mol. Microbiol.">
        <title>An integrated analysis of the genome of the hyperthermophilic archaeon Pyrococcus abyssi.</title>
        <authorList>
            <person name="Cohen G."/>
            <person name="Barbe V."/>
            <person name="Flament D."/>
            <person name="Galperin M."/>
            <person name="Heilig R."/>
            <person name="Ripp R."/>
            <person name="Lecompte O."/>
            <person name="Prieur D."/>
            <person name="Poch O."/>
            <person name="Quellerou J."/>
            <person name="Thierry J.C."/>
            <person name="Van der Oost J."/>
            <person name="Weissenbach J."/>
            <person name="Zivanovic Y."/>
            <person name="Forterre P."/>
        </authorList>
    </citation>
    <scope>NUCLEOTIDE SEQUENCE [LARGE SCALE GENOMIC DNA]</scope>
    <source>
        <strain evidence="4">GE5 / Orsay</strain>
        <strain evidence="2">Orsay</strain>
    </source>
</reference>
<dbReference type="eggNOG" id="arCOG05789">
    <property type="taxonomic scope" value="Archaea"/>
</dbReference>
<dbReference type="Proteomes" id="UP000000810">
    <property type="component" value="Chromosome"/>
</dbReference>
<reference evidence="2" key="2">
    <citation type="journal article" date="2000" name="J. Mol. Biol.">
        <title>Archaeal homologs of eukaryotic methylation guide small nucleolar RNAs: lessons from the Pyrococcus genomes.</title>
        <authorList>
            <person name="Gaspin C."/>
            <person name="Cavaille J."/>
            <person name="Erauso G."/>
        </authorList>
    </citation>
    <scope>NUCLEOTIDE SEQUENCE</scope>
    <source>
        <strain evidence="2">Orsay</strain>
    </source>
</reference>
<protein>
    <recommendedName>
        <fullName evidence="6">Class III signal peptide-containing protein</fullName>
    </recommendedName>
</protein>
<dbReference type="EMBL" id="HE613800">
    <property type="protein sequence ID" value="CCE70211.1"/>
    <property type="molecule type" value="Genomic_DNA"/>
</dbReference>
<evidence type="ECO:0000313" key="5">
    <source>
        <dbReference type="Proteomes" id="UP000009139"/>
    </source>
</evidence>
<evidence type="ECO:0000313" key="3">
    <source>
        <dbReference type="EMBL" id="CCE70211.1"/>
    </source>
</evidence>
<sequence length="148" mass="16650">MTEGVFVSKSRGQTAIEELFILMILVVGAIVIIPNYIENDAKNLAIVNIRDVAKRACDYINMGVIVDDPTHEPLNAIIENSTSEKCYLERIEINEGDMNISVRVKVKFPRNISEAVREFMIRALEERGFKYNGTLIYNGIGIEVEVEG</sequence>
<keyword evidence="1" id="KW-1133">Transmembrane helix</keyword>
<dbReference type="PATRIC" id="fig|272844.11.peg.855"/>
<proteinExistence type="predicted"/>
<evidence type="ECO:0008006" key="6">
    <source>
        <dbReference type="Google" id="ProtNLM"/>
    </source>
</evidence>
<dbReference type="AlphaFoldDB" id="Q9V0H9"/>
<dbReference type="OrthoDB" id="86322at2157"/>
<dbReference type="STRING" id="272844.PAB1824"/>
<dbReference type="Proteomes" id="UP000009139">
    <property type="component" value="Chromosome"/>
</dbReference>
<organism evidence="2 4">
    <name type="scientific">Pyrococcus abyssi (strain GE5 / Orsay)</name>
    <dbReference type="NCBI Taxonomy" id="272844"/>
    <lineage>
        <taxon>Archaea</taxon>
        <taxon>Methanobacteriati</taxon>
        <taxon>Methanobacteriota</taxon>
        <taxon>Thermococci</taxon>
        <taxon>Thermococcales</taxon>
        <taxon>Thermococcaceae</taxon>
        <taxon>Pyrococcus</taxon>
    </lineage>
</organism>
<keyword evidence="1" id="KW-0812">Transmembrane</keyword>
<accession>Q9V0H9</accession>
<dbReference type="PIR" id="C75126">
    <property type="entry name" value="C75126"/>
</dbReference>
<gene>
    <name evidence="2" type="ordered locus">PAB1824</name>
</gene>
<evidence type="ECO:0000313" key="2">
    <source>
        <dbReference type="EMBL" id="CAB49724.1"/>
    </source>
</evidence>